<dbReference type="EMBL" id="JAVHUY010000011">
    <property type="protein sequence ID" value="MDQ7905653.1"/>
    <property type="molecule type" value="Genomic_DNA"/>
</dbReference>
<dbReference type="PANTHER" id="PTHR11051">
    <property type="entry name" value="GLYCOSYL HYDROLASE-RELATED"/>
    <property type="match status" value="1"/>
</dbReference>
<organism evidence="1 2">
    <name type="scientific">Phytohabitans maris</name>
    <dbReference type="NCBI Taxonomy" id="3071409"/>
    <lineage>
        <taxon>Bacteria</taxon>
        <taxon>Bacillati</taxon>
        <taxon>Actinomycetota</taxon>
        <taxon>Actinomycetes</taxon>
        <taxon>Micromonosporales</taxon>
        <taxon>Micromonosporaceae</taxon>
    </lineage>
</organism>
<comment type="caution">
    <text evidence="1">The sequence shown here is derived from an EMBL/GenBank/DDBJ whole genome shotgun (WGS) entry which is preliminary data.</text>
</comment>
<dbReference type="Gene3D" id="1.50.10.10">
    <property type="match status" value="1"/>
</dbReference>
<name>A0ABU0ZF33_9ACTN</name>
<evidence type="ECO:0000313" key="1">
    <source>
        <dbReference type="EMBL" id="MDQ7905653.1"/>
    </source>
</evidence>
<evidence type="ECO:0008006" key="3">
    <source>
        <dbReference type="Google" id="ProtNLM"/>
    </source>
</evidence>
<dbReference type="RefSeq" id="WP_308712924.1">
    <property type="nucleotide sequence ID" value="NZ_JAVHUY010000011.1"/>
</dbReference>
<evidence type="ECO:0000313" key="2">
    <source>
        <dbReference type="Proteomes" id="UP001230908"/>
    </source>
</evidence>
<dbReference type="SUPFAM" id="SSF48208">
    <property type="entry name" value="Six-hairpin glycosidases"/>
    <property type="match status" value="1"/>
</dbReference>
<gene>
    <name evidence="1" type="ORF">RB614_14135</name>
</gene>
<dbReference type="PANTHER" id="PTHR11051:SF8">
    <property type="entry name" value="PROTEIN-GLUCOSYLGALACTOSYLHYDROXYLYSINE GLUCOSIDASE"/>
    <property type="match status" value="1"/>
</dbReference>
<keyword evidence="2" id="KW-1185">Reference proteome</keyword>
<protein>
    <recommendedName>
        <fullName evidence="3">Glycoside hydrolase family 65</fullName>
    </recommendedName>
</protein>
<sequence>MASIDRRKLVARHAVEVTGVEPASPLSVGNGEFCCTVDVTGLQTFPELYPVENRDGPEPGTLLATMSQWGWHSHPGGFELAETYRWYDTPRGPVPYVDMRGDVTGTGDAPASAAEAWLRNNPHRLDLARIGFVLDGRPVPPGHVTAVRQRLDLWTGVIESRFLLRGTPVRVVTACHPERDVLAVRVESPLLGAGLAVRVAFPYGSQSWSVAADWSRPGAHSSIVYPIGLGCTVARVLDDTRYTVDIRVAPGSIRQTGPHELLVSAEGRLEMTVGFNASAGFDETVQASETGWPAFWESGGAVDLAGSTDPRAAELERRIVLSQYLTRIHCAGSLPPQETGLMVNSWRGRFHLEMHWWHGAHFALWGRPELLERSLGWYTSALPGARATARRQGCAGARWPKQVGPDGRESPSPIGPFLVWQQPHPIHLAELVYRATGARETLERYAEIVFESAAFMATYAAKGEHGYTLGPPLVPAQESYGDIRATVTNPAFELAYWAWGLRVAQRWRERLGLPPEPLWTEVGEHMARPRVRDGVYAAIDMPPYTIVDDHPSMLYALGVVPATGLIEPETMRATLRAVMSTWDWPSTWGWDYPAIAMTATRLGEPEAALDALLMPVAKNTHLPNGHNRQTPSLPIYLPGNGGLLAAVALMAAGWDGGPPAPGFPAEGWRVRHEGLHPPP</sequence>
<dbReference type="InterPro" id="IPR008928">
    <property type="entry name" value="6-hairpin_glycosidase_sf"/>
</dbReference>
<reference evidence="1 2" key="1">
    <citation type="submission" date="2023-08" db="EMBL/GenBank/DDBJ databases">
        <title>Phytohabitans sansha sp. nov., isolated from marine sediment.</title>
        <authorList>
            <person name="Zhao Y."/>
            <person name="Yi K."/>
        </authorList>
    </citation>
    <scope>NUCLEOTIDE SEQUENCE [LARGE SCALE GENOMIC DNA]</scope>
    <source>
        <strain evidence="1 2">ZYX-F-186</strain>
    </source>
</reference>
<dbReference type="Proteomes" id="UP001230908">
    <property type="component" value="Unassembled WGS sequence"/>
</dbReference>
<accession>A0ABU0ZF33</accession>
<proteinExistence type="predicted"/>
<dbReference type="InterPro" id="IPR012341">
    <property type="entry name" value="6hp_glycosidase-like_sf"/>
</dbReference>